<dbReference type="InterPro" id="IPR051730">
    <property type="entry name" value="NASP-like"/>
</dbReference>
<dbReference type="FunCoup" id="A0A200R7A6">
    <property type="interactions" value="3003"/>
</dbReference>
<feature type="compositionally biased region" description="Low complexity" evidence="6">
    <location>
        <begin position="141"/>
        <end position="152"/>
    </location>
</feature>
<feature type="compositionally biased region" description="Acidic residues" evidence="6">
    <location>
        <begin position="179"/>
        <end position="213"/>
    </location>
</feature>
<accession>A0A200R7A6</accession>
<dbReference type="GO" id="GO:0006335">
    <property type="term" value="P:DNA replication-dependent chromatin assembly"/>
    <property type="evidence" value="ECO:0007669"/>
    <property type="project" value="TreeGrafter"/>
</dbReference>
<dbReference type="Proteomes" id="UP000195402">
    <property type="component" value="Unassembled WGS sequence"/>
</dbReference>
<feature type="region of interest" description="Disordered" evidence="6">
    <location>
        <begin position="399"/>
        <end position="495"/>
    </location>
</feature>
<dbReference type="EMBL" id="MVGT01000435">
    <property type="protein sequence ID" value="OVA18607.1"/>
    <property type="molecule type" value="Genomic_DNA"/>
</dbReference>
<dbReference type="SMART" id="SM00028">
    <property type="entry name" value="TPR"/>
    <property type="match status" value="3"/>
</dbReference>
<dbReference type="InterPro" id="IPR011990">
    <property type="entry name" value="TPR-like_helical_dom_sf"/>
</dbReference>
<dbReference type="PANTHER" id="PTHR15081">
    <property type="entry name" value="NUCLEAR AUTOANTIGENIC SPERM PROTEIN NASP -RELATED"/>
    <property type="match status" value="1"/>
</dbReference>
<feature type="compositionally biased region" description="Polar residues" evidence="6">
    <location>
        <begin position="325"/>
        <end position="352"/>
    </location>
</feature>
<protein>
    <submittedName>
        <fullName evidence="7">Tetratricopeptide repeat</fullName>
    </submittedName>
</protein>
<sequence length="495" mass="52599">MEEAPTSVTSESLKKEPETLDEKVEETEAQQQTIMSESEGGGAESSSSKTGVSSPTVDEDSNKTLERASELMEKGSKAMKDGDFTEAAECFSRAVEIKVACFGELSPECSSAYYKYGCALLYKAQEEADPLGVVPKKESDSLQNSDKSSSVKSVKDEHSASSSVSDAKEDGVSIHNQGEQDEGAGEKDQVEDDDEGSEGEDVAEEPDEDDSDLDLAWKMLDLARAIAEKNPNDTMEKVDILSALGEVALEREDIETSLSDYLNALAILERLVEPDSRQIAELNFRICLVLEVGSKPEEAVPYCQKAISVCKSRLRRLTGEVKSSASSTSTVIVPDTQQNVDPAVGGSQSSSASDKEAEIETLSGLSSELEKKLEDLQQLVLHPTSILADVLKMVAARSTGNDKNATSSTILSSQKGMNASSGDLDSPTVSTAHTNGSGGVTHLGVVGRGVKRVLMTPENAEPSTVKKPTPENAEPSTVKKPTLGLNSEKSEGGSS</sequence>
<dbReference type="OrthoDB" id="5587616at2759"/>
<comment type="subcellular location">
    <subcellularLocation>
        <location evidence="1">Nucleus</location>
    </subcellularLocation>
</comment>
<feature type="compositionally biased region" description="Basic and acidic residues" evidence="6">
    <location>
        <begin position="60"/>
        <end position="80"/>
    </location>
</feature>
<dbReference type="InParanoid" id="A0A200R7A6"/>
<evidence type="ECO:0000256" key="4">
    <source>
        <dbReference type="ARBA" id="ARBA00022803"/>
    </source>
</evidence>
<dbReference type="STRING" id="56857.A0A200R7A6"/>
<feature type="region of interest" description="Disordered" evidence="6">
    <location>
        <begin position="133"/>
        <end position="213"/>
    </location>
</feature>
<reference evidence="7 8" key="1">
    <citation type="journal article" date="2017" name="Mol. Plant">
        <title>The Genome of Medicinal Plant Macleaya cordata Provides New Insights into Benzylisoquinoline Alkaloids Metabolism.</title>
        <authorList>
            <person name="Liu X."/>
            <person name="Liu Y."/>
            <person name="Huang P."/>
            <person name="Ma Y."/>
            <person name="Qing Z."/>
            <person name="Tang Q."/>
            <person name="Cao H."/>
            <person name="Cheng P."/>
            <person name="Zheng Y."/>
            <person name="Yuan Z."/>
            <person name="Zhou Y."/>
            <person name="Liu J."/>
            <person name="Tang Z."/>
            <person name="Zhuo Y."/>
            <person name="Zhang Y."/>
            <person name="Yu L."/>
            <person name="Huang J."/>
            <person name="Yang P."/>
            <person name="Peng Q."/>
            <person name="Zhang J."/>
            <person name="Jiang W."/>
            <person name="Zhang Z."/>
            <person name="Lin K."/>
            <person name="Ro D.K."/>
            <person name="Chen X."/>
            <person name="Xiong X."/>
            <person name="Shang Y."/>
            <person name="Huang S."/>
            <person name="Zeng J."/>
        </authorList>
    </citation>
    <scope>NUCLEOTIDE SEQUENCE [LARGE SCALE GENOMIC DNA]</scope>
    <source>
        <strain evidence="8">cv. BLH2017</strain>
        <tissue evidence="7">Root</tissue>
    </source>
</reference>
<evidence type="ECO:0000256" key="6">
    <source>
        <dbReference type="SAM" id="MobiDB-lite"/>
    </source>
</evidence>
<dbReference type="SUPFAM" id="SSF48452">
    <property type="entry name" value="TPR-like"/>
    <property type="match status" value="2"/>
</dbReference>
<keyword evidence="3" id="KW-0677">Repeat</keyword>
<name>A0A200R7A6_MACCD</name>
<feature type="compositionally biased region" description="Polar residues" evidence="6">
    <location>
        <begin position="1"/>
        <end position="11"/>
    </location>
</feature>
<gene>
    <name evidence="7" type="ORF">BVC80_1831g157</name>
</gene>
<dbReference type="AlphaFoldDB" id="A0A200R7A6"/>
<evidence type="ECO:0000256" key="3">
    <source>
        <dbReference type="ARBA" id="ARBA00022737"/>
    </source>
</evidence>
<dbReference type="GO" id="GO:0005654">
    <property type="term" value="C:nucleoplasm"/>
    <property type="evidence" value="ECO:0007669"/>
    <property type="project" value="TreeGrafter"/>
</dbReference>
<keyword evidence="8" id="KW-1185">Reference proteome</keyword>
<proteinExistence type="inferred from homology"/>
<feature type="region of interest" description="Disordered" evidence="6">
    <location>
        <begin position="1"/>
        <end position="80"/>
    </location>
</feature>
<comment type="similarity">
    <text evidence="2">Belongs to the NASP family.</text>
</comment>
<dbReference type="OMA" id="IAECHYK"/>
<evidence type="ECO:0000313" key="8">
    <source>
        <dbReference type="Proteomes" id="UP000195402"/>
    </source>
</evidence>
<feature type="compositionally biased region" description="Polar residues" evidence="6">
    <location>
        <begin position="399"/>
        <end position="435"/>
    </location>
</feature>
<feature type="compositionally biased region" description="Basic and acidic residues" evidence="6">
    <location>
        <begin position="12"/>
        <end position="22"/>
    </location>
</feature>
<evidence type="ECO:0000256" key="2">
    <source>
        <dbReference type="ARBA" id="ARBA00008402"/>
    </source>
</evidence>
<keyword evidence="5" id="KW-0539">Nucleus</keyword>
<feature type="compositionally biased region" description="Low complexity" evidence="6">
    <location>
        <begin position="44"/>
        <end position="54"/>
    </location>
</feature>
<dbReference type="GO" id="GO:0034080">
    <property type="term" value="P:CENP-A containing chromatin assembly"/>
    <property type="evidence" value="ECO:0007669"/>
    <property type="project" value="TreeGrafter"/>
</dbReference>
<comment type="caution">
    <text evidence="7">The sequence shown here is derived from an EMBL/GenBank/DDBJ whole genome shotgun (WGS) entry which is preliminary data.</text>
</comment>
<organism evidence="7 8">
    <name type="scientific">Macleaya cordata</name>
    <name type="common">Five-seeded plume-poppy</name>
    <name type="synonym">Bocconia cordata</name>
    <dbReference type="NCBI Taxonomy" id="56857"/>
    <lineage>
        <taxon>Eukaryota</taxon>
        <taxon>Viridiplantae</taxon>
        <taxon>Streptophyta</taxon>
        <taxon>Embryophyta</taxon>
        <taxon>Tracheophyta</taxon>
        <taxon>Spermatophyta</taxon>
        <taxon>Magnoliopsida</taxon>
        <taxon>Ranunculales</taxon>
        <taxon>Papaveraceae</taxon>
        <taxon>Papaveroideae</taxon>
        <taxon>Macleaya</taxon>
    </lineage>
</organism>
<keyword evidence="4" id="KW-0802">TPR repeat</keyword>
<evidence type="ECO:0000256" key="5">
    <source>
        <dbReference type="ARBA" id="ARBA00023242"/>
    </source>
</evidence>
<dbReference type="GO" id="GO:0042393">
    <property type="term" value="F:histone binding"/>
    <property type="evidence" value="ECO:0007669"/>
    <property type="project" value="TreeGrafter"/>
</dbReference>
<evidence type="ECO:0000313" key="7">
    <source>
        <dbReference type="EMBL" id="OVA18607.1"/>
    </source>
</evidence>
<dbReference type="PANTHER" id="PTHR15081:SF1">
    <property type="entry name" value="NUCLEAR AUTOANTIGENIC SPERM PROTEIN"/>
    <property type="match status" value="1"/>
</dbReference>
<dbReference type="InterPro" id="IPR019734">
    <property type="entry name" value="TPR_rpt"/>
</dbReference>
<evidence type="ECO:0000256" key="1">
    <source>
        <dbReference type="ARBA" id="ARBA00004123"/>
    </source>
</evidence>
<feature type="region of interest" description="Disordered" evidence="6">
    <location>
        <begin position="325"/>
        <end position="357"/>
    </location>
</feature>
<dbReference type="Gene3D" id="1.25.40.10">
    <property type="entry name" value="Tetratricopeptide repeat domain"/>
    <property type="match status" value="2"/>
</dbReference>